<keyword evidence="9" id="KW-0967">Endosome</keyword>
<dbReference type="Pfam" id="PF00617">
    <property type="entry name" value="RasGEF"/>
    <property type="match status" value="1"/>
</dbReference>
<dbReference type="PROSITE" id="PS50212">
    <property type="entry name" value="RASGEF_NTER"/>
    <property type="match status" value="1"/>
</dbReference>
<feature type="compositionally biased region" description="Basic and acidic residues" evidence="12">
    <location>
        <begin position="117"/>
        <end position="126"/>
    </location>
</feature>
<name>A0A6A6X5U3_9PLEO</name>
<dbReference type="SMART" id="SM00147">
    <property type="entry name" value="RasGEF"/>
    <property type="match status" value="1"/>
</dbReference>
<feature type="region of interest" description="Disordered" evidence="12">
    <location>
        <begin position="230"/>
        <end position="270"/>
    </location>
</feature>
<dbReference type="InterPro" id="IPR036964">
    <property type="entry name" value="RASGEF_cat_dom_sf"/>
</dbReference>
<evidence type="ECO:0000256" key="8">
    <source>
        <dbReference type="ARBA" id="ARBA00022658"/>
    </source>
</evidence>
<evidence type="ECO:0000256" key="10">
    <source>
        <dbReference type="PROSITE-ProRule" id="PRU00168"/>
    </source>
</evidence>
<proteinExistence type="inferred from homology"/>
<feature type="region of interest" description="Disordered" evidence="12">
    <location>
        <begin position="193"/>
        <end position="218"/>
    </location>
</feature>
<feature type="compositionally biased region" description="Polar residues" evidence="12">
    <location>
        <begin position="230"/>
        <end position="251"/>
    </location>
</feature>
<keyword evidence="8 10" id="KW-0344">Guanine-nucleotide releasing factor</keyword>
<dbReference type="PANTHER" id="PTHR23113">
    <property type="entry name" value="GUANINE NUCLEOTIDE EXCHANGE FACTOR"/>
    <property type="match status" value="1"/>
</dbReference>
<dbReference type="SUPFAM" id="SSF48366">
    <property type="entry name" value="Ras GEF"/>
    <property type="match status" value="1"/>
</dbReference>
<dbReference type="Pfam" id="PF25008">
    <property type="entry name" value="DUF7784"/>
    <property type="match status" value="1"/>
</dbReference>
<dbReference type="GO" id="GO:0010008">
    <property type="term" value="C:endosome membrane"/>
    <property type="evidence" value="ECO:0007669"/>
    <property type="project" value="UniProtKB-SubCell"/>
</dbReference>
<evidence type="ECO:0000313" key="16">
    <source>
        <dbReference type="EMBL" id="KAF2791524.1"/>
    </source>
</evidence>
<dbReference type="Gene3D" id="1.10.840.10">
    <property type="entry name" value="Ras guanine-nucleotide exchange factors catalytic domain"/>
    <property type="match status" value="1"/>
</dbReference>
<feature type="region of interest" description="Disordered" evidence="12">
    <location>
        <begin position="69"/>
        <end position="126"/>
    </location>
</feature>
<dbReference type="Pfam" id="PF25006">
    <property type="entry name" value="DUF7783"/>
    <property type="match status" value="1"/>
</dbReference>
<dbReference type="SUPFAM" id="SSF50044">
    <property type="entry name" value="SH3-domain"/>
    <property type="match status" value="1"/>
</dbReference>
<dbReference type="GO" id="GO:0005085">
    <property type="term" value="F:guanyl-nucleotide exchange factor activity"/>
    <property type="evidence" value="ECO:0007669"/>
    <property type="project" value="UniProtKB-KW"/>
</dbReference>
<dbReference type="CDD" id="cd11883">
    <property type="entry name" value="SH3_Sdc25"/>
    <property type="match status" value="1"/>
</dbReference>
<dbReference type="FunFam" id="2.30.30.40:FF:000072">
    <property type="entry name" value="Unconventional Myosin IB"/>
    <property type="match status" value="1"/>
</dbReference>
<evidence type="ECO:0000256" key="12">
    <source>
        <dbReference type="SAM" id="MobiDB-lite"/>
    </source>
</evidence>
<dbReference type="Pfam" id="PF00018">
    <property type="entry name" value="SH3_1"/>
    <property type="match status" value="1"/>
</dbReference>
<dbReference type="InterPro" id="IPR001452">
    <property type="entry name" value="SH3_domain"/>
</dbReference>
<dbReference type="InterPro" id="IPR056685">
    <property type="entry name" value="DUF7783"/>
</dbReference>
<feature type="domain" description="SH3" evidence="13">
    <location>
        <begin position="12"/>
        <end position="71"/>
    </location>
</feature>
<evidence type="ECO:0000259" key="13">
    <source>
        <dbReference type="PROSITE" id="PS50002"/>
    </source>
</evidence>
<comment type="subunit">
    <text evidence="4">Component of the ESCRT-0 complex composed of HSE1 and VPS27.</text>
</comment>
<evidence type="ECO:0000256" key="3">
    <source>
        <dbReference type="ARBA" id="ARBA00009666"/>
    </source>
</evidence>
<accession>A0A6A6X5U3</accession>
<evidence type="ECO:0000256" key="5">
    <source>
        <dbReference type="ARBA" id="ARBA00017923"/>
    </source>
</evidence>
<evidence type="ECO:0000256" key="7">
    <source>
        <dbReference type="ARBA" id="ARBA00022443"/>
    </source>
</evidence>
<dbReference type="EMBL" id="MU002015">
    <property type="protein sequence ID" value="KAF2791524.1"/>
    <property type="molecule type" value="Genomic_DNA"/>
</dbReference>
<dbReference type="PROSITE" id="PS00720">
    <property type="entry name" value="RASGEF"/>
    <property type="match status" value="1"/>
</dbReference>
<comment type="subcellular location">
    <subcellularLocation>
        <location evidence="2">Endosome membrane</location>
        <topology evidence="2">Peripheral membrane protein</topology>
        <orientation evidence="2">Cytoplasmic side</orientation>
    </subcellularLocation>
</comment>
<dbReference type="PROSITE" id="PS50009">
    <property type="entry name" value="RASGEF_CAT"/>
    <property type="match status" value="1"/>
</dbReference>
<evidence type="ECO:0000256" key="4">
    <source>
        <dbReference type="ARBA" id="ARBA00011446"/>
    </source>
</evidence>
<evidence type="ECO:0000256" key="2">
    <source>
        <dbReference type="ARBA" id="ARBA00004125"/>
    </source>
</evidence>
<feature type="domain" description="Ras-GEF" evidence="14">
    <location>
        <begin position="896"/>
        <end position="1133"/>
    </location>
</feature>
<dbReference type="InterPro" id="IPR056686">
    <property type="entry name" value="DUF7784"/>
</dbReference>
<dbReference type="CDD" id="cd06224">
    <property type="entry name" value="REM"/>
    <property type="match status" value="1"/>
</dbReference>
<dbReference type="OrthoDB" id="546434at2759"/>
<dbReference type="InterPro" id="IPR000651">
    <property type="entry name" value="Ras-like_Gua-exchang_fac_N"/>
</dbReference>
<gene>
    <name evidence="16" type="ORF">K505DRAFT_248751</name>
</gene>
<dbReference type="PANTHER" id="PTHR23113:SF368">
    <property type="entry name" value="CELL DIVISION CONTROL PROTEIN 25"/>
    <property type="match status" value="1"/>
</dbReference>
<evidence type="ECO:0000313" key="17">
    <source>
        <dbReference type="Proteomes" id="UP000799757"/>
    </source>
</evidence>
<dbReference type="InterPro" id="IPR001895">
    <property type="entry name" value="RASGEF_cat_dom"/>
</dbReference>
<dbReference type="CDD" id="cd00155">
    <property type="entry name" value="RasGEF"/>
    <property type="match status" value="1"/>
</dbReference>
<dbReference type="PRINTS" id="PR00452">
    <property type="entry name" value="SH3DOMAIN"/>
</dbReference>
<dbReference type="Pfam" id="PF00618">
    <property type="entry name" value="RasGEF_N"/>
    <property type="match status" value="1"/>
</dbReference>
<evidence type="ECO:0000259" key="14">
    <source>
        <dbReference type="PROSITE" id="PS50009"/>
    </source>
</evidence>
<dbReference type="Gene3D" id="1.20.870.10">
    <property type="entry name" value="Son of sevenless (SoS) protein Chain: S domain 1"/>
    <property type="match status" value="1"/>
</dbReference>
<keyword evidence="17" id="KW-1185">Reference proteome</keyword>
<dbReference type="InterPro" id="IPR036028">
    <property type="entry name" value="SH3-like_dom_sf"/>
</dbReference>
<keyword evidence="7 11" id="KW-0728">SH3 domain</keyword>
<evidence type="ECO:0000256" key="9">
    <source>
        <dbReference type="ARBA" id="ARBA00022753"/>
    </source>
</evidence>
<dbReference type="GO" id="GO:0005886">
    <property type="term" value="C:plasma membrane"/>
    <property type="evidence" value="ECO:0007669"/>
    <property type="project" value="TreeGrafter"/>
</dbReference>
<dbReference type="Pfam" id="PF23518">
    <property type="entry name" value="WW_2"/>
    <property type="match status" value="1"/>
</dbReference>
<dbReference type="GO" id="GO:0007265">
    <property type="term" value="P:Ras protein signal transduction"/>
    <property type="evidence" value="ECO:0007669"/>
    <property type="project" value="TreeGrafter"/>
</dbReference>
<feature type="compositionally biased region" description="Polar residues" evidence="12">
    <location>
        <begin position="91"/>
        <end position="113"/>
    </location>
</feature>
<protein>
    <recommendedName>
        <fullName evidence="5">Class E vacuolar protein-sorting machinery protein HSE1</fullName>
    </recommendedName>
    <alternativeName>
        <fullName evidence="6">Class E vacuolar protein-sorting machinery protein hse1</fullName>
    </alternativeName>
</protein>
<dbReference type="InterPro" id="IPR023578">
    <property type="entry name" value="Ras_GEF_dom_sf"/>
</dbReference>
<dbReference type="Proteomes" id="UP000799757">
    <property type="component" value="Unassembled WGS sequence"/>
</dbReference>
<dbReference type="PROSITE" id="PS50002">
    <property type="entry name" value="SH3"/>
    <property type="match status" value="1"/>
</dbReference>
<dbReference type="InterPro" id="IPR019804">
    <property type="entry name" value="Ras_G-nucl-exch_fac_CS"/>
</dbReference>
<dbReference type="SMART" id="SM00326">
    <property type="entry name" value="SH3"/>
    <property type="match status" value="1"/>
</dbReference>
<reference evidence="16" key="1">
    <citation type="journal article" date="2020" name="Stud. Mycol.">
        <title>101 Dothideomycetes genomes: a test case for predicting lifestyles and emergence of pathogens.</title>
        <authorList>
            <person name="Haridas S."/>
            <person name="Albert R."/>
            <person name="Binder M."/>
            <person name="Bloem J."/>
            <person name="Labutti K."/>
            <person name="Salamov A."/>
            <person name="Andreopoulos B."/>
            <person name="Baker S."/>
            <person name="Barry K."/>
            <person name="Bills G."/>
            <person name="Bluhm B."/>
            <person name="Cannon C."/>
            <person name="Castanera R."/>
            <person name="Culley D."/>
            <person name="Daum C."/>
            <person name="Ezra D."/>
            <person name="Gonzalez J."/>
            <person name="Henrissat B."/>
            <person name="Kuo A."/>
            <person name="Liang C."/>
            <person name="Lipzen A."/>
            <person name="Lutzoni F."/>
            <person name="Magnuson J."/>
            <person name="Mondo S."/>
            <person name="Nolan M."/>
            <person name="Ohm R."/>
            <person name="Pangilinan J."/>
            <person name="Park H.-J."/>
            <person name="Ramirez L."/>
            <person name="Alfaro M."/>
            <person name="Sun H."/>
            <person name="Tritt A."/>
            <person name="Yoshinaga Y."/>
            <person name="Zwiers L.-H."/>
            <person name="Turgeon B."/>
            <person name="Goodwin S."/>
            <person name="Spatafora J."/>
            <person name="Crous P."/>
            <person name="Grigoriev I."/>
        </authorList>
    </citation>
    <scope>NUCLEOTIDE SEQUENCE</scope>
    <source>
        <strain evidence="16">CBS 109.77</strain>
    </source>
</reference>
<comment type="similarity">
    <text evidence="3">Belongs to the STAM family.</text>
</comment>
<dbReference type="AlphaFoldDB" id="A0A6A6X5U3"/>
<feature type="domain" description="N-terminal Ras-GEF" evidence="15">
    <location>
        <begin position="727"/>
        <end position="857"/>
    </location>
</feature>
<feature type="compositionally biased region" description="Low complexity" evidence="12">
    <location>
        <begin position="252"/>
        <end position="265"/>
    </location>
</feature>
<evidence type="ECO:0000256" key="11">
    <source>
        <dbReference type="PROSITE-ProRule" id="PRU00192"/>
    </source>
</evidence>
<evidence type="ECO:0000256" key="1">
    <source>
        <dbReference type="ARBA" id="ARBA00002654"/>
    </source>
</evidence>
<dbReference type="InterPro" id="IPR057827">
    <property type="entry name" value="WW_fungi"/>
</dbReference>
<dbReference type="Gene3D" id="2.30.30.40">
    <property type="entry name" value="SH3 Domains"/>
    <property type="match status" value="1"/>
</dbReference>
<organism evidence="16 17">
    <name type="scientific">Melanomma pulvis-pyrius CBS 109.77</name>
    <dbReference type="NCBI Taxonomy" id="1314802"/>
    <lineage>
        <taxon>Eukaryota</taxon>
        <taxon>Fungi</taxon>
        <taxon>Dikarya</taxon>
        <taxon>Ascomycota</taxon>
        <taxon>Pezizomycotina</taxon>
        <taxon>Dothideomycetes</taxon>
        <taxon>Pleosporomycetidae</taxon>
        <taxon>Pleosporales</taxon>
        <taxon>Melanommataceae</taxon>
        <taxon>Melanomma</taxon>
    </lineage>
</organism>
<comment type="function">
    <text evidence="1">Component of the ESCRT-0 complex which is the sorting receptor for ubiquitinated cargo proteins at the multivesicular body (MVB).</text>
</comment>
<dbReference type="InterPro" id="IPR008937">
    <property type="entry name" value="Ras-like_GEF"/>
</dbReference>
<sequence length="1157" mass="129557">MNGFNSGTVAPPGGMYVRALYDYDADDRTSLSFRQGDIIQVITQLESGWWDGVINGVRGWFPSNYCAVMPRPSDDGDDERNGGDMDDDQDTQSLGGTDYTNSDTESMNGNDTSLPIERNESSKEEEAAFWIPQATPDGRLFYFNTLTGVSTMELPLETPTVNDSGPGDRINVYIPESSRPPAELLASGYNVEDTDDENSASDFEGQGMTGSQSSLLRRRRLSDGISSATSMDSLNAISPTTRSQDPNGASFSNTSIPPIGTTSTSFANNPLGGHLTNSAMSRRFYDDSNPIPLTWNRMVEDMRRAVERYREAINNSNRSEFVKRAEDISDHLRLLLAAGSGTTDNHSGNPSIISTNKALYPHFRETMSRFSKLVLSSHIAAADFPPPDSYSKCLKEADGVLNGVYGFVEVARQQRGEDIPRLVPGFVLGSSSGGNWHNNGVDNRDPSTSMSFIDQEDYEPFVEPTAKLDSRLLERLEDLKRLIVSSIRRLDGELVVREKIVSPHRHQIIGDNVCNAAGKVLDVCRPWISTVESINLSSLNPVMQGQQLGDFSIQKQNIYDLVSELVISCQAVAAPLADEWAETRGVSLVDRISTVQAISRELESSIAQQYGLLQHLSEAVPSADKAMRNDSRRNFETEVPQFRSRGLSVNNRPLLKDVPQAHTYPSESAGLDDAKVESIRNNAVSSKKLADFFGEVPVIPQTNVEEVPKFLQLEHEGEISYDNKNINLPILKGGTLTGLVEQLTRHDRLDPAFNNTFLLTYRSFTSASELFEMLVKRWSIQPPFGLDKEDYSTWVEKKQKPIRFRVVNILKSWFDNYWMEGNDEDARILIQRVYNFAKDHVATTSTPGAAPLMTSVEQRSRGPDMPTKRLVLTLNTQTPQPILPKHMKKLKFLDIDPTEFARQLTIIESRLYGKIRPTECLNKTWQKKLAPGEPDPASNVKALILHSNQLTNWVAQMILTQQDVKRRVIVIKHFVNVADKCRLLNNFSTLTSIISALGTAPIHRLNRTWSAVNARSMGVLENMRKLMGSTKNFAEYRDTLHKANPPCIPFFGVYLTDLTFIEDGIPSLIKKTNLINFAKRAKTAEVIRDIQQYQNVPYPLQPVPELQDYILTNMQSAGDVHEMYDTSLAVEPREREDEKIARYALTSNMFNSIRKDY</sequence>
<dbReference type="SMART" id="SM00229">
    <property type="entry name" value="RasGEFN"/>
    <property type="match status" value="1"/>
</dbReference>
<evidence type="ECO:0000256" key="6">
    <source>
        <dbReference type="ARBA" id="ARBA00018978"/>
    </source>
</evidence>
<evidence type="ECO:0000259" key="15">
    <source>
        <dbReference type="PROSITE" id="PS50212"/>
    </source>
</evidence>